<dbReference type="EMBL" id="BART01006516">
    <property type="protein sequence ID" value="GAG64979.1"/>
    <property type="molecule type" value="Genomic_DNA"/>
</dbReference>
<name>X0Z7H4_9ZZZZ</name>
<reference evidence="1" key="1">
    <citation type="journal article" date="2014" name="Front. Microbiol.">
        <title>High frequency of phylogenetically diverse reductive dehalogenase-homologous genes in deep subseafloor sedimentary metagenomes.</title>
        <authorList>
            <person name="Kawai M."/>
            <person name="Futagami T."/>
            <person name="Toyoda A."/>
            <person name="Takaki Y."/>
            <person name="Nishi S."/>
            <person name="Hori S."/>
            <person name="Arai W."/>
            <person name="Tsubouchi T."/>
            <person name="Morono Y."/>
            <person name="Uchiyama I."/>
            <person name="Ito T."/>
            <person name="Fujiyama A."/>
            <person name="Inagaki F."/>
            <person name="Takami H."/>
        </authorList>
    </citation>
    <scope>NUCLEOTIDE SEQUENCE</scope>
    <source>
        <strain evidence="1">Expedition CK06-06</strain>
    </source>
</reference>
<protein>
    <submittedName>
        <fullName evidence="1">Uncharacterized protein</fullName>
    </submittedName>
</protein>
<organism evidence="1">
    <name type="scientific">marine sediment metagenome</name>
    <dbReference type="NCBI Taxonomy" id="412755"/>
    <lineage>
        <taxon>unclassified sequences</taxon>
        <taxon>metagenomes</taxon>
        <taxon>ecological metagenomes</taxon>
    </lineage>
</organism>
<comment type="caution">
    <text evidence="1">The sequence shown here is derived from an EMBL/GenBank/DDBJ whole genome shotgun (WGS) entry which is preliminary data.</text>
</comment>
<feature type="non-terminal residue" evidence="1">
    <location>
        <position position="1"/>
    </location>
</feature>
<evidence type="ECO:0000313" key="1">
    <source>
        <dbReference type="EMBL" id="GAG64979.1"/>
    </source>
</evidence>
<proteinExistence type="predicted"/>
<sequence length="239" mass="26350">ILDSLVKRMIPFADLIQISHLKLQQVVSKVVPDGVFIDADGLSEVDLGTGNAYDPSDALRLYFQTGSVVGRSYTQDGEYNNAKVPITQLTSNSGGSKMQMLIGNYNHYLGMLRQVTGLNEARDASTPDPNSLVGVQKLAALNSNVATRHILNSSLYITRTLAEALSIRTADVLEYADFKDEFAMQIGKYNLGIIEEIKNLYLYDFGVFIEMSPDEEEKAQLEANIQVALKMGGIDLEDF</sequence>
<gene>
    <name evidence="1" type="ORF">S01H4_14866</name>
</gene>
<dbReference type="AlphaFoldDB" id="X0Z7H4"/>
<accession>X0Z7H4</accession>